<feature type="domain" description="PPM-type phosphatase" evidence="6">
    <location>
        <begin position="16"/>
        <end position="265"/>
    </location>
</feature>
<dbReference type="CDD" id="cd00143">
    <property type="entry name" value="PP2Cc"/>
    <property type="match status" value="1"/>
</dbReference>
<dbReference type="InterPro" id="IPR036457">
    <property type="entry name" value="PPM-type-like_dom_sf"/>
</dbReference>
<keyword evidence="4 5" id="KW-0904">Protein phosphatase</keyword>
<dbReference type="OrthoDB" id="10264738at2759"/>
<reference evidence="7" key="1">
    <citation type="submission" date="2020-01" db="EMBL/GenBank/DDBJ databases">
        <title>Genome Sequencing of Three Apophysomyces-Like Fungal Strains Confirms a Novel Fungal Genus in the Mucoromycota with divergent Burkholderia-like Endosymbiotic Bacteria.</title>
        <authorList>
            <person name="Stajich J.E."/>
            <person name="Macias A.M."/>
            <person name="Carter-House D."/>
            <person name="Lovett B."/>
            <person name="Kasson L.R."/>
            <person name="Berry K."/>
            <person name="Grigoriev I."/>
            <person name="Chang Y."/>
            <person name="Spatafora J."/>
            <person name="Kasson M.T."/>
        </authorList>
    </citation>
    <scope>NUCLEOTIDE SEQUENCE</scope>
    <source>
        <strain evidence="7">NRRL A-21654</strain>
    </source>
</reference>
<evidence type="ECO:0000256" key="2">
    <source>
        <dbReference type="ARBA" id="ARBA00022723"/>
    </source>
</evidence>
<dbReference type="PANTHER" id="PTHR13832:SF837">
    <property type="entry name" value="PROTEIN PHOSPHATASE 2C-LIKE DOMAIN-CONTAINING PROTEIN 1"/>
    <property type="match status" value="1"/>
</dbReference>
<keyword evidence="2" id="KW-0479">Metal-binding</keyword>
<dbReference type="EMBL" id="JABAYA010000009">
    <property type="protein sequence ID" value="KAF7731553.1"/>
    <property type="molecule type" value="Genomic_DNA"/>
</dbReference>
<dbReference type="SMART" id="SM00332">
    <property type="entry name" value="PP2Cc"/>
    <property type="match status" value="1"/>
</dbReference>
<accession>A0A8H7BYE9</accession>
<dbReference type="GO" id="GO:0004722">
    <property type="term" value="F:protein serine/threonine phosphatase activity"/>
    <property type="evidence" value="ECO:0007669"/>
    <property type="project" value="InterPro"/>
</dbReference>
<keyword evidence="8" id="KW-1185">Reference proteome</keyword>
<dbReference type="InterPro" id="IPR000222">
    <property type="entry name" value="PP2C_BS"/>
</dbReference>
<sequence length="266" mass="29608">MNTCVRFSSDGAEGFAIGIAEDRNKRFRRTMEDSHLYVMNFDSVPQQGLFAIFDGHGGRDAAEWCGDHFHEAFLECYKAYQDTHTVPEILEKTFLHVDELIKDEEGKVSGCTAIVAFIQVKDSKRILYTANAGDARAVLSRNGKALRLSYDHKGSDAKEAKRIKDTGGLIMNNRVGGLLAVTRSLGDYPLKEYVIGMPYTTETELGPKDKFLILACDGLWDVCEDQTAVKEIKKVENPLTASKKLLDLAISRGTQDNVSVMVVRFT</sequence>
<dbReference type="SUPFAM" id="SSF81606">
    <property type="entry name" value="PP2C-like"/>
    <property type="match status" value="1"/>
</dbReference>
<dbReference type="Pfam" id="PF00481">
    <property type="entry name" value="PP2C"/>
    <property type="match status" value="1"/>
</dbReference>
<organism evidence="7 8">
    <name type="scientific">Apophysomyces ossiformis</name>
    <dbReference type="NCBI Taxonomy" id="679940"/>
    <lineage>
        <taxon>Eukaryota</taxon>
        <taxon>Fungi</taxon>
        <taxon>Fungi incertae sedis</taxon>
        <taxon>Mucoromycota</taxon>
        <taxon>Mucoromycotina</taxon>
        <taxon>Mucoromycetes</taxon>
        <taxon>Mucorales</taxon>
        <taxon>Mucorineae</taxon>
        <taxon>Mucoraceae</taxon>
        <taxon>Apophysomyces</taxon>
    </lineage>
</organism>
<comment type="caution">
    <text evidence="7">The sequence shown here is derived from an EMBL/GenBank/DDBJ whole genome shotgun (WGS) entry which is preliminary data.</text>
</comment>
<evidence type="ECO:0000313" key="8">
    <source>
        <dbReference type="Proteomes" id="UP000605846"/>
    </source>
</evidence>
<evidence type="ECO:0000256" key="5">
    <source>
        <dbReference type="RuleBase" id="RU003465"/>
    </source>
</evidence>
<evidence type="ECO:0000256" key="3">
    <source>
        <dbReference type="ARBA" id="ARBA00022801"/>
    </source>
</evidence>
<dbReference type="Gene3D" id="3.60.40.10">
    <property type="entry name" value="PPM-type phosphatase domain"/>
    <property type="match status" value="1"/>
</dbReference>
<dbReference type="PANTHER" id="PTHR13832">
    <property type="entry name" value="PROTEIN PHOSPHATASE 2C"/>
    <property type="match status" value="1"/>
</dbReference>
<dbReference type="Proteomes" id="UP000605846">
    <property type="component" value="Unassembled WGS sequence"/>
</dbReference>
<dbReference type="AlphaFoldDB" id="A0A8H7BYE9"/>
<dbReference type="PROSITE" id="PS51746">
    <property type="entry name" value="PPM_2"/>
    <property type="match status" value="1"/>
</dbReference>
<evidence type="ECO:0000259" key="6">
    <source>
        <dbReference type="PROSITE" id="PS51746"/>
    </source>
</evidence>
<evidence type="ECO:0000256" key="1">
    <source>
        <dbReference type="ARBA" id="ARBA00006702"/>
    </source>
</evidence>
<evidence type="ECO:0000313" key="7">
    <source>
        <dbReference type="EMBL" id="KAF7731553.1"/>
    </source>
</evidence>
<proteinExistence type="inferred from homology"/>
<dbReference type="SMART" id="SM00331">
    <property type="entry name" value="PP2C_SIG"/>
    <property type="match status" value="1"/>
</dbReference>
<dbReference type="GO" id="GO:0046872">
    <property type="term" value="F:metal ion binding"/>
    <property type="evidence" value="ECO:0007669"/>
    <property type="project" value="UniProtKB-KW"/>
</dbReference>
<name>A0A8H7BYE9_9FUNG</name>
<comment type="similarity">
    <text evidence="1 5">Belongs to the PP2C family.</text>
</comment>
<dbReference type="InterPro" id="IPR015655">
    <property type="entry name" value="PP2C"/>
</dbReference>
<keyword evidence="3 5" id="KW-0378">Hydrolase</keyword>
<gene>
    <name evidence="7" type="primary">PTC1_2</name>
    <name evidence="7" type="ORF">EC973_009317</name>
</gene>
<evidence type="ECO:0000256" key="4">
    <source>
        <dbReference type="ARBA" id="ARBA00022912"/>
    </source>
</evidence>
<protein>
    <submittedName>
        <fullName evidence="7">Protein phosphatase 2C 1</fullName>
    </submittedName>
</protein>
<dbReference type="InterPro" id="IPR001932">
    <property type="entry name" value="PPM-type_phosphatase-like_dom"/>
</dbReference>
<dbReference type="PROSITE" id="PS01032">
    <property type="entry name" value="PPM_1"/>
    <property type="match status" value="1"/>
</dbReference>